<name>A0A5B0N1A1_PUCGR</name>
<feature type="region of interest" description="Disordered" evidence="1">
    <location>
        <begin position="301"/>
        <end position="320"/>
    </location>
</feature>
<protein>
    <submittedName>
        <fullName evidence="2">Uncharacterized protein</fullName>
    </submittedName>
</protein>
<evidence type="ECO:0000256" key="1">
    <source>
        <dbReference type="SAM" id="MobiDB-lite"/>
    </source>
</evidence>
<gene>
    <name evidence="2" type="ORF">PGTUg99_025717</name>
</gene>
<evidence type="ECO:0000313" key="3">
    <source>
        <dbReference type="Proteomes" id="UP000325313"/>
    </source>
</evidence>
<sequence>MGSWNSRSPCQLDYGGFEDRDRVRSALELGASLSVSPLPSGFYQLLSNSALDSSTIPTIDDPQASRRSIPQSISAASLADSFSVLLPSANFTQETPPHHSINTFSSSTSTMSSRYSTPDYTLDDMRSKPSVEYNYIQNGIRYYPDRDMWSPVWEPEPSQATRASPNDMVVDEPFIEDAKPNIAATGDSSDQAIVDPAQATDVHQAENTGIMPKIMIPKGLEIVETPKYYFPLKAKWHSVYDPQGRYDLSLIPMAVPRMSIHNDPHPFVCVAWNIHDPELPPGLPVPFLKTTALIDLFSTSSSPAPSSQSSSAPSTSSDALSTASSAYPPISAYIGLNHQGVQRLLLDDHNPPSAVCIYTEEDVMRIFEGIAPDYVHMCSEYPPSSLAESDCRVIVSRCDAKEYPF</sequence>
<dbReference type="AlphaFoldDB" id="A0A5B0N1A1"/>
<proteinExistence type="predicted"/>
<dbReference type="Proteomes" id="UP000325313">
    <property type="component" value="Unassembled WGS sequence"/>
</dbReference>
<evidence type="ECO:0000313" key="2">
    <source>
        <dbReference type="EMBL" id="KAA1081879.1"/>
    </source>
</evidence>
<organism evidence="2 3">
    <name type="scientific">Puccinia graminis f. sp. tritici</name>
    <dbReference type="NCBI Taxonomy" id="56615"/>
    <lineage>
        <taxon>Eukaryota</taxon>
        <taxon>Fungi</taxon>
        <taxon>Dikarya</taxon>
        <taxon>Basidiomycota</taxon>
        <taxon>Pucciniomycotina</taxon>
        <taxon>Pucciniomycetes</taxon>
        <taxon>Pucciniales</taxon>
        <taxon>Pucciniaceae</taxon>
        <taxon>Puccinia</taxon>
    </lineage>
</organism>
<dbReference type="EMBL" id="VDEP01000440">
    <property type="protein sequence ID" value="KAA1081879.1"/>
    <property type="molecule type" value="Genomic_DNA"/>
</dbReference>
<comment type="caution">
    <text evidence="2">The sequence shown here is derived from an EMBL/GenBank/DDBJ whole genome shotgun (WGS) entry which is preliminary data.</text>
</comment>
<accession>A0A5B0N1A1</accession>
<reference evidence="2 3" key="1">
    <citation type="submission" date="2019-05" db="EMBL/GenBank/DDBJ databases">
        <title>Emergence of the Ug99 lineage of the wheat stem rust pathogen through somatic hybridization.</title>
        <authorList>
            <person name="Li F."/>
            <person name="Upadhyaya N.M."/>
            <person name="Sperschneider J."/>
            <person name="Matny O."/>
            <person name="Nguyen-Phuc H."/>
            <person name="Mago R."/>
            <person name="Raley C."/>
            <person name="Miller M.E."/>
            <person name="Silverstein K.A.T."/>
            <person name="Henningsen E."/>
            <person name="Hirsch C.D."/>
            <person name="Visser B."/>
            <person name="Pretorius Z.A."/>
            <person name="Steffenson B.J."/>
            <person name="Schwessinger B."/>
            <person name="Dodds P.N."/>
            <person name="Figueroa M."/>
        </authorList>
    </citation>
    <scope>NUCLEOTIDE SEQUENCE [LARGE SCALE GENOMIC DNA]</scope>
    <source>
        <strain evidence="2 3">Ug99</strain>
    </source>
</reference>